<organism evidence="4 5">
    <name type="scientific">Undibacterium seohonense</name>
    <dbReference type="NCBI Taxonomy" id="1344950"/>
    <lineage>
        <taxon>Bacteria</taxon>
        <taxon>Pseudomonadati</taxon>
        <taxon>Pseudomonadota</taxon>
        <taxon>Betaproteobacteria</taxon>
        <taxon>Burkholderiales</taxon>
        <taxon>Oxalobacteraceae</taxon>
        <taxon>Undibacterium</taxon>
    </lineage>
</organism>
<dbReference type="InterPro" id="IPR053145">
    <property type="entry name" value="AB_hydrolase_Est10"/>
</dbReference>
<dbReference type="GO" id="GO:0016787">
    <property type="term" value="F:hydrolase activity"/>
    <property type="evidence" value="ECO:0007669"/>
    <property type="project" value="UniProtKB-KW"/>
</dbReference>
<dbReference type="RefSeq" id="WP_186923535.1">
    <property type="nucleotide sequence ID" value="NZ_JACOFW010000016.1"/>
</dbReference>
<keyword evidence="4" id="KW-0378">Hydrolase</keyword>
<sequence>MHTLIRLLIVGFLTASCIACAADLVSDPRSMHTETRRHRELSTEKTNADSGSRQAELCQTGIFRKHGSTFVALTKASRGFDYTFSDGIVGNTLDANSLVMCGDATVLVRNKETWARAAIVETDTRFESNGISLAGRLIEPSQADKHTPLVVYAHGSEEGAWIDHGRDPYQMVGRGVSVFVYDKRGTGLSQGHYTQNFPILANDLVAASHEAKRLAAGRYRRFGLIGLSQGGWIAPLAAARVKADFLGIGYGLAVDIAEEDAAQVTKELEERGYGADVVDMARMVTDITARIVKSTYKDGLDDLDSIKKRFEKEPWFSIIKGAYTGVFLSIPVNVLRSDGVPHLDKFDVDWSQDPMRVLRAIDVPQLWAFANEDRQAPIALTVERLQKLRGEGKNNVLYIFPNTEHGMWRYEQAPDFSRKHTSVTPGFYDLMADWAKGRLKKNYGQSFRR</sequence>
<name>A0ABR6X6D7_9BURK</name>
<accession>A0ABR6X6D7</accession>
<evidence type="ECO:0000256" key="1">
    <source>
        <dbReference type="SAM" id="MobiDB-lite"/>
    </source>
</evidence>
<comment type="caution">
    <text evidence="4">The sequence shown here is derived from an EMBL/GenBank/DDBJ whole genome shotgun (WGS) entry which is preliminary data.</text>
</comment>
<dbReference type="Pfam" id="PF12146">
    <property type="entry name" value="Hydrolase_4"/>
    <property type="match status" value="1"/>
</dbReference>
<dbReference type="Proteomes" id="UP000648257">
    <property type="component" value="Unassembled WGS sequence"/>
</dbReference>
<reference evidence="4 5" key="1">
    <citation type="submission" date="2020-08" db="EMBL/GenBank/DDBJ databases">
        <title>Novel species isolated from subtropical streams in China.</title>
        <authorList>
            <person name="Lu H."/>
        </authorList>
    </citation>
    <scope>NUCLEOTIDE SEQUENCE [LARGE SCALE GENOMIC DNA]</scope>
    <source>
        <strain evidence="4 5">KACC 16656</strain>
    </source>
</reference>
<feature type="domain" description="Serine aminopeptidase S33" evidence="3">
    <location>
        <begin position="147"/>
        <end position="246"/>
    </location>
</feature>
<feature type="region of interest" description="Disordered" evidence="1">
    <location>
        <begin position="31"/>
        <end position="53"/>
    </location>
</feature>
<evidence type="ECO:0000256" key="2">
    <source>
        <dbReference type="SAM" id="SignalP"/>
    </source>
</evidence>
<gene>
    <name evidence="4" type="ORF">H8K52_14035</name>
</gene>
<dbReference type="SUPFAM" id="SSF53474">
    <property type="entry name" value="alpha/beta-Hydrolases"/>
    <property type="match status" value="1"/>
</dbReference>
<dbReference type="Gene3D" id="3.40.50.1820">
    <property type="entry name" value="alpha/beta hydrolase"/>
    <property type="match status" value="1"/>
</dbReference>
<evidence type="ECO:0000259" key="3">
    <source>
        <dbReference type="Pfam" id="PF12146"/>
    </source>
</evidence>
<dbReference type="PANTHER" id="PTHR43265">
    <property type="entry name" value="ESTERASE ESTD"/>
    <property type="match status" value="1"/>
</dbReference>
<evidence type="ECO:0000313" key="4">
    <source>
        <dbReference type="EMBL" id="MBC3808461.1"/>
    </source>
</evidence>
<feature type="chain" id="PRO_5046461637" evidence="2">
    <location>
        <begin position="22"/>
        <end position="449"/>
    </location>
</feature>
<keyword evidence="5" id="KW-1185">Reference proteome</keyword>
<dbReference type="EMBL" id="JACOFW010000016">
    <property type="protein sequence ID" value="MBC3808461.1"/>
    <property type="molecule type" value="Genomic_DNA"/>
</dbReference>
<keyword evidence="2" id="KW-0732">Signal</keyword>
<dbReference type="PROSITE" id="PS51257">
    <property type="entry name" value="PROKAR_LIPOPROTEIN"/>
    <property type="match status" value="1"/>
</dbReference>
<proteinExistence type="predicted"/>
<dbReference type="InterPro" id="IPR022742">
    <property type="entry name" value="Hydrolase_4"/>
</dbReference>
<feature type="signal peptide" evidence="2">
    <location>
        <begin position="1"/>
        <end position="21"/>
    </location>
</feature>
<evidence type="ECO:0000313" key="5">
    <source>
        <dbReference type="Proteomes" id="UP000648257"/>
    </source>
</evidence>
<protein>
    <submittedName>
        <fullName evidence="4">Alpha/beta hydrolase</fullName>
    </submittedName>
</protein>
<dbReference type="PANTHER" id="PTHR43265:SF1">
    <property type="entry name" value="ESTERASE ESTD"/>
    <property type="match status" value="1"/>
</dbReference>
<dbReference type="InterPro" id="IPR029058">
    <property type="entry name" value="AB_hydrolase_fold"/>
</dbReference>